<gene>
    <name evidence="2" type="ORF">TKK_015042</name>
</gene>
<accession>A0ABD2WAJ0</accession>
<organism evidence="2 3">
    <name type="scientific">Trichogramma kaykai</name>
    <dbReference type="NCBI Taxonomy" id="54128"/>
    <lineage>
        <taxon>Eukaryota</taxon>
        <taxon>Metazoa</taxon>
        <taxon>Ecdysozoa</taxon>
        <taxon>Arthropoda</taxon>
        <taxon>Hexapoda</taxon>
        <taxon>Insecta</taxon>
        <taxon>Pterygota</taxon>
        <taxon>Neoptera</taxon>
        <taxon>Endopterygota</taxon>
        <taxon>Hymenoptera</taxon>
        <taxon>Apocrita</taxon>
        <taxon>Proctotrupomorpha</taxon>
        <taxon>Chalcidoidea</taxon>
        <taxon>Trichogrammatidae</taxon>
        <taxon>Trichogramma</taxon>
    </lineage>
</organism>
<dbReference type="AlphaFoldDB" id="A0ABD2WAJ0"/>
<evidence type="ECO:0000313" key="3">
    <source>
        <dbReference type="Proteomes" id="UP001627154"/>
    </source>
</evidence>
<dbReference type="Proteomes" id="UP001627154">
    <property type="component" value="Unassembled WGS sequence"/>
</dbReference>
<dbReference type="EMBL" id="JBJJXI010000122">
    <property type="protein sequence ID" value="KAL3389670.1"/>
    <property type="molecule type" value="Genomic_DNA"/>
</dbReference>
<protein>
    <submittedName>
        <fullName evidence="2">Uncharacterized protein</fullName>
    </submittedName>
</protein>
<keyword evidence="3" id="KW-1185">Reference proteome</keyword>
<feature type="compositionally biased region" description="Polar residues" evidence="1">
    <location>
        <begin position="1"/>
        <end position="13"/>
    </location>
</feature>
<feature type="region of interest" description="Disordered" evidence="1">
    <location>
        <begin position="1"/>
        <end position="27"/>
    </location>
</feature>
<evidence type="ECO:0000313" key="2">
    <source>
        <dbReference type="EMBL" id="KAL3389670.1"/>
    </source>
</evidence>
<proteinExistence type="predicted"/>
<sequence>MSIDRSLQQQLSRHPSIGLPTLSLDSTSQGSRNLEVLLATMIEENRRRDEHRDARMERVLLQLSETVTATLAGRAAAPVLGAQNFKVMPDLTKNIQNFTGNEPVAEAREWL</sequence>
<reference evidence="2 3" key="1">
    <citation type="journal article" date="2024" name="bioRxiv">
        <title>A reference genome for Trichogramma kaykai: A tiny desert-dwelling parasitoid wasp with competing sex-ratio distorters.</title>
        <authorList>
            <person name="Culotta J."/>
            <person name="Lindsey A.R."/>
        </authorList>
    </citation>
    <scope>NUCLEOTIDE SEQUENCE [LARGE SCALE GENOMIC DNA]</scope>
    <source>
        <strain evidence="2 3">KSX58</strain>
    </source>
</reference>
<comment type="caution">
    <text evidence="2">The sequence shown here is derived from an EMBL/GenBank/DDBJ whole genome shotgun (WGS) entry which is preliminary data.</text>
</comment>
<name>A0ABD2WAJ0_9HYME</name>
<evidence type="ECO:0000256" key="1">
    <source>
        <dbReference type="SAM" id="MobiDB-lite"/>
    </source>
</evidence>